<dbReference type="AlphaFoldDB" id="A0A1N6QAY9"/>
<feature type="signal peptide" evidence="2">
    <location>
        <begin position="1"/>
        <end position="22"/>
    </location>
</feature>
<feature type="region of interest" description="Disordered" evidence="1">
    <location>
        <begin position="21"/>
        <end position="40"/>
    </location>
</feature>
<keyword evidence="5" id="KW-1185">Reference proteome</keyword>
<dbReference type="SUPFAM" id="SSF54427">
    <property type="entry name" value="NTF2-like"/>
    <property type="match status" value="1"/>
</dbReference>
<evidence type="ECO:0000256" key="2">
    <source>
        <dbReference type="SAM" id="SignalP"/>
    </source>
</evidence>
<feature type="chain" id="PRO_5039602969" description="DUF4440 domain-containing protein" evidence="2">
    <location>
        <begin position="23"/>
        <end position="180"/>
    </location>
</feature>
<dbReference type="InterPro" id="IPR032710">
    <property type="entry name" value="NTF2-like_dom_sf"/>
</dbReference>
<name>A0A1N6QAY9_9ACTN</name>
<evidence type="ECO:0000259" key="3">
    <source>
        <dbReference type="Pfam" id="PF14534"/>
    </source>
</evidence>
<dbReference type="NCBIfam" id="TIGR02246">
    <property type="entry name" value="SgcJ/EcaC family oxidoreductase"/>
    <property type="match status" value="1"/>
</dbReference>
<dbReference type="InterPro" id="IPR011944">
    <property type="entry name" value="Steroid_delta5-4_isomerase"/>
</dbReference>
<dbReference type="EMBL" id="FTNF01000001">
    <property type="protein sequence ID" value="SIQ13793.1"/>
    <property type="molecule type" value="Genomic_DNA"/>
</dbReference>
<keyword evidence="2" id="KW-0732">Signal</keyword>
<dbReference type="Pfam" id="PF14534">
    <property type="entry name" value="DUF4440"/>
    <property type="match status" value="1"/>
</dbReference>
<dbReference type="OrthoDB" id="129755at2"/>
<evidence type="ECO:0000313" key="4">
    <source>
        <dbReference type="EMBL" id="SIQ13793.1"/>
    </source>
</evidence>
<evidence type="ECO:0000256" key="1">
    <source>
        <dbReference type="SAM" id="MobiDB-lite"/>
    </source>
</evidence>
<reference evidence="4 5" key="1">
    <citation type="submission" date="2017-01" db="EMBL/GenBank/DDBJ databases">
        <authorList>
            <person name="Mah S.A."/>
            <person name="Swanson W.J."/>
            <person name="Moy G.W."/>
            <person name="Vacquier V.D."/>
        </authorList>
    </citation>
    <scope>NUCLEOTIDE SEQUENCE [LARGE SCALE GENOMIC DNA]</scope>
    <source>
        <strain evidence="4 5">DSM 45758</strain>
    </source>
</reference>
<dbReference type="STRING" id="1198245.SAMN05444858_101259"/>
<gene>
    <name evidence="4" type="ORF">SAMN05444858_101259</name>
</gene>
<dbReference type="Gene3D" id="3.10.450.50">
    <property type="match status" value="1"/>
</dbReference>
<sequence>MRRTVVVTVLSAALAAGLPAAAQPAQSAQPTRDASSHAPRRQSFEAAVAAHLRAIVQRDPPGYAATLAPQVQLVLPDASVVSGKDAVVEVNREFFADRTWRLEATEMSRGLGDRAGTVVYQFTFIYSLPDGSSLRGTSVVGLTFVWQRGRWLLLHDQNTRALPTPEQTVPALRSRAGFGA</sequence>
<dbReference type="Proteomes" id="UP000186004">
    <property type="component" value="Unassembled WGS sequence"/>
</dbReference>
<proteinExistence type="predicted"/>
<protein>
    <recommendedName>
        <fullName evidence="3">DUF4440 domain-containing protein</fullName>
    </recommendedName>
</protein>
<dbReference type="InterPro" id="IPR027843">
    <property type="entry name" value="DUF4440"/>
</dbReference>
<evidence type="ECO:0000313" key="5">
    <source>
        <dbReference type="Proteomes" id="UP000186004"/>
    </source>
</evidence>
<feature type="compositionally biased region" description="Low complexity" evidence="1">
    <location>
        <begin position="21"/>
        <end position="30"/>
    </location>
</feature>
<feature type="domain" description="DUF4440" evidence="3">
    <location>
        <begin position="46"/>
        <end position="152"/>
    </location>
</feature>
<organism evidence="4 5">
    <name type="scientific">Micromonospora avicenniae</name>
    <dbReference type="NCBI Taxonomy" id="1198245"/>
    <lineage>
        <taxon>Bacteria</taxon>
        <taxon>Bacillati</taxon>
        <taxon>Actinomycetota</taxon>
        <taxon>Actinomycetes</taxon>
        <taxon>Micromonosporales</taxon>
        <taxon>Micromonosporaceae</taxon>
        <taxon>Micromonospora</taxon>
    </lineage>
</organism>
<dbReference type="RefSeq" id="WP_084752076.1">
    <property type="nucleotide sequence ID" value="NZ_FTNF01000001.1"/>
</dbReference>
<accession>A0A1N6QAY9</accession>